<proteinExistence type="predicted"/>
<accession>A0ABV8TK45</accession>
<sequence length="124" mass="12908">MNLTAVLDHTALAALYRADPFLTGLYIEASRGTGRVLVPSLAVLAAERRTPGAGRHAASLRFAEQVPFGVAHATDAMDWPDVAEPVAHAAAVVRQAVRAGEPVTLLSLDPALYAATGVTPLDPT</sequence>
<dbReference type="CDD" id="cd18695">
    <property type="entry name" value="PIN_VapC-like"/>
    <property type="match status" value="1"/>
</dbReference>
<evidence type="ECO:0000313" key="2">
    <source>
        <dbReference type="Proteomes" id="UP001595824"/>
    </source>
</evidence>
<dbReference type="Proteomes" id="UP001595824">
    <property type="component" value="Unassembled WGS sequence"/>
</dbReference>
<comment type="caution">
    <text evidence="1">The sequence shown here is derived from an EMBL/GenBank/DDBJ whole genome shotgun (WGS) entry which is preliminary data.</text>
</comment>
<protein>
    <submittedName>
        <fullName evidence="1">PIN domain-containing protein</fullName>
    </submittedName>
</protein>
<reference evidence="2" key="1">
    <citation type="journal article" date="2019" name="Int. J. Syst. Evol. Microbiol.">
        <title>The Global Catalogue of Microorganisms (GCM) 10K type strain sequencing project: providing services to taxonomists for standard genome sequencing and annotation.</title>
        <authorList>
            <consortium name="The Broad Institute Genomics Platform"/>
            <consortium name="The Broad Institute Genome Sequencing Center for Infectious Disease"/>
            <person name="Wu L."/>
            <person name="Ma J."/>
        </authorList>
    </citation>
    <scope>NUCLEOTIDE SEQUENCE [LARGE SCALE GENOMIC DNA]</scope>
    <source>
        <strain evidence="2">PCU 347</strain>
    </source>
</reference>
<evidence type="ECO:0000313" key="1">
    <source>
        <dbReference type="EMBL" id="MFC4330997.1"/>
    </source>
</evidence>
<keyword evidence="2" id="KW-1185">Reference proteome</keyword>
<gene>
    <name evidence="1" type="ORF">ACFPC0_25070</name>
</gene>
<organism evidence="1 2">
    <name type="scientific">Streptomyces andamanensis</name>
    <dbReference type="NCBI Taxonomy" id="1565035"/>
    <lineage>
        <taxon>Bacteria</taxon>
        <taxon>Bacillati</taxon>
        <taxon>Actinomycetota</taxon>
        <taxon>Actinomycetes</taxon>
        <taxon>Kitasatosporales</taxon>
        <taxon>Streptomycetaceae</taxon>
        <taxon>Streptomyces</taxon>
    </lineage>
</organism>
<dbReference type="RefSeq" id="WP_018565388.1">
    <property type="nucleotide sequence ID" value="NZ_JBHSDP010000024.1"/>
</dbReference>
<name>A0ABV8TK45_9ACTN</name>
<dbReference type="EMBL" id="JBHSDP010000024">
    <property type="protein sequence ID" value="MFC4330997.1"/>
    <property type="molecule type" value="Genomic_DNA"/>
</dbReference>